<dbReference type="Proteomes" id="UP000548304">
    <property type="component" value="Unassembled WGS sequence"/>
</dbReference>
<evidence type="ECO:0000313" key="2">
    <source>
        <dbReference type="EMBL" id="NYH77519.1"/>
    </source>
</evidence>
<accession>A0A852YVC3</accession>
<organism evidence="2 3">
    <name type="scientific">Actinopolyspora biskrensis</name>
    <dbReference type="NCBI Taxonomy" id="1470178"/>
    <lineage>
        <taxon>Bacteria</taxon>
        <taxon>Bacillati</taxon>
        <taxon>Actinomycetota</taxon>
        <taxon>Actinomycetes</taxon>
        <taxon>Actinopolysporales</taxon>
        <taxon>Actinopolysporaceae</taxon>
        <taxon>Actinopolyspora</taxon>
    </lineage>
</organism>
<evidence type="ECO:0000256" key="1">
    <source>
        <dbReference type="SAM" id="MobiDB-lite"/>
    </source>
</evidence>
<gene>
    <name evidence="2" type="ORF">FHR84_000833</name>
</gene>
<protein>
    <submittedName>
        <fullName evidence="2">Transposase-like protein</fullName>
    </submittedName>
</protein>
<sequence>MSSYRPGPAEVDLNREAVELVLVGENSAAEADRQLGFYGSPLGNWVKQAHIDHGQHEGSSIPGTGSGEGASVLSC</sequence>
<dbReference type="EMBL" id="JACBYW010000001">
    <property type="protein sequence ID" value="NYH77519.1"/>
    <property type="molecule type" value="Genomic_DNA"/>
</dbReference>
<keyword evidence="3" id="KW-1185">Reference proteome</keyword>
<reference evidence="2 3" key="1">
    <citation type="submission" date="2020-07" db="EMBL/GenBank/DDBJ databases">
        <title>Genomic Encyclopedia of Type Strains, Phase III (KMG-III): the genomes of soil and plant-associated and newly described type strains.</title>
        <authorList>
            <person name="Whitman W."/>
        </authorList>
    </citation>
    <scope>NUCLEOTIDE SEQUENCE [LARGE SCALE GENOMIC DNA]</scope>
    <source>
        <strain evidence="2 3">CECT 8576</strain>
    </source>
</reference>
<evidence type="ECO:0000313" key="3">
    <source>
        <dbReference type="Proteomes" id="UP000548304"/>
    </source>
</evidence>
<name>A0A852YVC3_9ACTN</name>
<feature type="region of interest" description="Disordered" evidence="1">
    <location>
        <begin position="51"/>
        <end position="75"/>
    </location>
</feature>
<proteinExistence type="predicted"/>
<dbReference type="AlphaFoldDB" id="A0A852YVC3"/>
<comment type="caution">
    <text evidence="2">The sequence shown here is derived from an EMBL/GenBank/DDBJ whole genome shotgun (WGS) entry which is preliminary data.</text>
</comment>